<dbReference type="AlphaFoldDB" id="A0A1U7LPX1"/>
<feature type="repeat" description="WD" evidence="7">
    <location>
        <begin position="220"/>
        <end position="260"/>
    </location>
</feature>
<accession>A0A1U7LPX1</accession>
<evidence type="ECO:0000313" key="9">
    <source>
        <dbReference type="Proteomes" id="UP000186594"/>
    </source>
</evidence>
<dbReference type="InterPro" id="IPR015943">
    <property type="entry name" value="WD40/YVTN_repeat-like_dom_sf"/>
</dbReference>
<evidence type="ECO:0000256" key="1">
    <source>
        <dbReference type="ARBA" id="ARBA00004496"/>
    </source>
</evidence>
<evidence type="ECO:0000256" key="7">
    <source>
        <dbReference type="PROSITE-ProRule" id="PRU00221"/>
    </source>
</evidence>
<dbReference type="PANTHER" id="PTHR14344:SF3">
    <property type="entry name" value="WD REPEAT-CONTAINING PROTEIN 6"/>
    <property type="match status" value="1"/>
</dbReference>
<comment type="subcellular location">
    <subcellularLocation>
        <location evidence="1">Cytoplasm</location>
    </subcellularLocation>
</comment>
<keyword evidence="2" id="KW-0963">Cytoplasm</keyword>
<dbReference type="EMBL" id="LXFE01000704">
    <property type="protein sequence ID" value="OLL24633.1"/>
    <property type="molecule type" value="Genomic_DNA"/>
</dbReference>
<dbReference type="OMA" id="GGAHRQW"/>
<evidence type="ECO:0000256" key="2">
    <source>
        <dbReference type="ARBA" id="ARBA00022490"/>
    </source>
</evidence>
<dbReference type="PRINTS" id="PR00320">
    <property type="entry name" value="GPROTEINBRPT"/>
</dbReference>
<dbReference type="STRING" id="1198029.A0A1U7LPX1"/>
<dbReference type="GO" id="GO:0030488">
    <property type="term" value="P:tRNA methylation"/>
    <property type="evidence" value="ECO:0007669"/>
    <property type="project" value="TreeGrafter"/>
</dbReference>
<gene>
    <name evidence="8" type="ORF">NEOLI_003166</name>
</gene>
<comment type="similarity">
    <text evidence="6">Belongs to the WD repeat WDR6 family.</text>
</comment>
<organism evidence="8 9">
    <name type="scientific">Neolecta irregularis (strain DAH-3)</name>
    <dbReference type="NCBI Taxonomy" id="1198029"/>
    <lineage>
        <taxon>Eukaryota</taxon>
        <taxon>Fungi</taxon>
        <taxon>Dikarya</taxon>
        <taxon>Ascomycota</taxon>
        <taxon>Taphrinomycotina</taxon>
        <taxon>Neolectales</taxon>
        <taxon>Neolectaceae</taxon>
        <taxon>Neolecta</taxon>
    </lineage>
</organism>
<keyword evidence="9" id="KW-1185">Reference proteome</keyword>
<keyword evidence="3 7" id="KW-0853">WD repeat</keyword>
<dbReference type="OrthoDB" id="66881at2759"/>
<dbReference type="GO" id="GO:0005737">
    <property type="term" value="C:cytoplasm"/>
    <property type="evidence" value="ECO:0007669"/>
    <property type="project" value="UniProtKB-SubCell"/>
</dbReference>
<dbReference type="Proteomes" id="UP000186594">
    <property type="component" value="Unassembled WGS sequence"/>
</dbReference>
<name>A0A1U7LPX1_NEOID</name>
<keyword evidence="4" id="KW-0819">tRNA processing</keyword>
<dbReference type="InterPro" id="IPR051973">
    <property type="entry name" value="tRNA_Anticodon_Mtase-Reg"/>
</dbReference>
<evidence type="ECO:0000256" key="5">
    <source>
        <dbReference type="ARBA" id="ARBA00022737"/>
    </source>
</evidence>
<dbReference type="SUPFAM" id="SSF50978">
    <property type="entry name" value="WD40 repeat-like"/>
    <property type="match status" value="3"/>
</dbReference>
<evidence type="ECO:0000256" key="4">
    <source>
        <dbReference type="ARBA" id="ARBA00022694"/>
    </source>
</evidence>
<feature type="repeat" description="WD" evidence="7">
    <location>
        <begin position="667"/>
        <end position="704"/>
    </location>
</feature>
<evidence type="ECO:0000256" key="3">
    <source>
        <dbReference type="ARBA" id="ARBA00022574"/>
    </source>
</evidence>
<dbReference type="PROSITE" id="PS50294">
    <property type="entry name" value="WD_REPEATS_REGION"/>
    <property type="match status" value="1"/>
</dbReference>
<reference evidence="8 9" key="1">
    <citation type="submission" date="2016-04" db="EMBL/GenBank/DDBJ databases">
        <title>Evolutionary innovation and constraint leading to complex multicellularity in the Ascomycota.</title>
        <authorList>
            <person name="Cisse O."/>
            <person name="Nguyen A."/>
            <person name="Hewitt D.A."/>
            <person name="Jedd G."/>
            <person name="Stajich J.E."/>
        </authorList>
    </citation>
    <scope>NUCLEOTIDE SEQUENCE [LARGE SCALE GENOMIC DNA]</scope>
    <source>
        <strain evidence="8 9">DAH-3</strain>
    </source>
</reference>
<dbReference type="Gene3D" id="2.130.10.10">
    <property type="entry name" value="YVTN repeat-like/Quinoprotein amine dehydrogenase"/>
    <property type="match status" value="3"/>
</dbReference>
<dbReference type="InterPro" id="IPR020472">
    <property type="entry name" value="WD40_PAC1"/>
</dbReference>
<feature type="repeat" description="WD" evidence="7">
    <location>
        <begin position="179"/>
        <end position="210"/>
    </location>
</feature>
<proteinExistence type="inferred from homology"/>
<feature type="repeat" description="WD" evidence="7">
    <location>
        <begin position="281"/>
        <end position="296"/>
    </location>
</feature>
<dbReference type="SUPFAM" id="SSF101908">
    <property type="entry name" value="Putative isomerase YbhE"/>
    <property type="match status" value="1"/>
</dbReference>
<evidence type="ECO:0000313" key="8">
    <source>
        <dbReference type="EMBL" id="OLL24633.1"/>
    </source>
</evidence>
<comment type="caution">
    <text evidence="8">The sequence shown here is derived from an EMBL/GenBank/DDBJ whole genome shotgun (WGS) entry which is preliminary data.</text>
</comment>
<dbReference type="InterPro" id="IPR019775">
    <property type="entry name" value="WD40_repeat_CS"/>
</dbReference>
<dbReference type="PROSITE" id="PS50082">
    <property type="entry name" value="WD_REPEATS_2"/>
    <property type="match status" value="4"/>
</dbReference>
<dbReference type="SMART" id="SM00320">
    <property type="entry name" value="WD40"/>
    <property type="match status" value="7"/>
</dbReference>
<keyword evidence="5" id="KW-0677">Repeat</keyword>
<dbReference type="InterPro" id="IPR036322">
    <property type="entry name" value="WD40_repeat_dom_sf"/>
</dbReference>
<evidence type="ECO:0000256" key="6">
    <source>
        <dbReference type="ARBA" id="ARBA00038255"/>
    </source>
</evidence>
<protein>
    <submittedName>
        <fullName evidence="8">Putative WD repeat-containing protein</fullName>
    </submittedName>
</protein>
<sequence>MADSVLEPELLGQILPVTAVSFSNKKTVLIGEGSCLAIFDVDSEKFISKHRLCIEKILGISYDIKSDRALIWGNNTLAVLSSPNFDSPKYITTNDWIHHAMLLSKYEIAVLTAHNAVTIYNITSSFIRQVFCVEQPLLCSGKLYLTDDGTIKVVAGTIFNYIQLWTVGKSEKSTIDYQMTTHEGTVFGTAVSPSGNYIASCSDDRTVRIWTCHGNEIAVGWGHEARVWGVQFLEESKLISWGEDTTVRLWNLHNGKLEAIKVFEGHEGKHCWSAHCFNGRMVSGGADGRVRIWDLEETGIERLSLDLSKAYEELGLTFPLEERYISFCLIGLEKAIASTYLGKIMIYHIATHKWRLLFDDARFFRSSFVKYWENMNYIGIADRNGKLLLLNATFTIIKEFEIQSEKIMELLSSPTQSNILLLTRTNSKNLEKSFYEIILPPDFEFASFAYDISTAILVLGSRQGAVCFYILPTITTSIPLESVRCCRRLHGREGVRKVSLQGNDLLTCGRDGFYNLYAISPSYDLIQTHSFKAPKGTIEQILTRAGRKYVYGFHDQDFYFSDESSCFQIFHEDCGGSKRIWDFHVDEKLRSTLIYMRQGQLHIRIDNAESADTVAQEGTHGREIRALSIRPQPTEREGTVFATGAEDCYIRVCLLRMNDQIMTLLRLKKHNTGIQALSWSSDGKYLFSSGGLEEFYVWKISDSKNGPIRAVLASECPTVSIPPDLRITSFDIREEKNENFVIVIGYSNSDVKIWLYNESTGFRIIAEGTWTQCCIMSVRMLGEVFMTAGTDGRIVLWDIRQVLGNINRSTIFRLKKPFCVIALHQSSIKAIEVVQVEDHQWKLSTGGDDNALTKSVLKIDPWIPSAMISQLVQNVDAHAACVTGVMLLDDVLVSVGLDRKMKFWSPELRCVKELKHGVADPGGIIAISGGERRIVLFGIGIQVYRVLGQPENETRMLRNDHH</sequence>
<dbReference type="PROSITE" id="PS00678">
    <property type="entry name" value="WD_REPEATS_1"/>
    <property type="match status" value="1"/>
</dbReference>
<dbReference type="Pfam" id="PF00400">
    <property type="entry name" value="WD40"/>
    <property type="match status" value="3"/>
</dbReference>
<dbReference type="InterPro" id="IPR001680">
    <property type="entry name" value="WD40_rpt"/>
</dbReference>
<dbReference type="PANTHER" id="PTHR14344">
    <property type="entry name" value="WD REPEAT PROTEIN"/>
    <property type="match status" value="1"/>
</dbReference>